<organism evidence="1 2">
    <name type="scientific">Candidatus Kaiserbacteria bacterium RIFCSPHIGHO2_02_FULL_54_22</name>
    <dbReference type="NCBI Taxonomy" id="1798495"/>
    <lineage>
        <taxon>Bacteria</taxon>
        <taxon>Candidatus Kaiseribacteriota</taxon>
    </lineage>
</organism>
<comment type="caution">
    <text evidence="1">The sequence shown here is derived from an EMBL/GenBank/DDBJ whole genome shotgun (WGS) entry which is preliminary data.</text>
</comment>
<dbReference type="InterPro" id="IPR043148">
    <property type="entry name" value="TagF_C"/>
</dbReference>
<reference evidence="1 2" key="1">
    <citation type="journal article" date="2016" name="Nat. Commun.">
        <title>Thousands of microbial genomes shed light on interconnected biogeochemical processes in an aquifer system.</title>
        <authorList>
            <person name="Anantharaman K."/>
            <person name="Brown C.T."/>
            <person name="Hug L.A."/>
            <person name="Sharon I."/>
            <person name="Castelle C.J."/>
            <person name="Probst A.J."/>
            <person name="Thomas B.C."/>
            <person name="Singh A."/>
            <person name="Wilkins M.J."/>
            <person name="Karaoz U."/>
            <person name="Brodie E.L."/>
            <person name="Williams K.H."/>
            <person name="Hubbard S.S."/>
            <person name="Banfield J.F."/>
        </authorList>
    </citation>
    <scope>NUCLEOTIDE SEQUENCE [LARGE SCALE GENOMIC DNA]</scope>
</reference>
<sequence>MSQQSSERTIFFLYELAHIDACTRFLDEHTHMREEGYLIVPSGLEIEYALAEKRLPFRSLREYRPRDISRFRLAEEWTVETFDSPEWKWFQYRGVSLTQMFFLNIQDYFLRLLYYGTILENLLVRHPAARRLVVFPSSHSLQAVPVQRISSVRQQPLLRELLVAVVSCARLIGAQRGIEVVVPHATVSVKRLRLGRFMFALKRALLELGMDIYNASITLLRPRGTPRILASDYWRNIEPILSQLPQGEPMLFDRTEAFKAGVKNLWRYRVRLYNFSSFSVRNRERVRAEAERIFKERWHELRAHGLPEYSYSGFALRPLMIEAFDGLRENVVPQTLRDIDGAYAMLDRLTPDVVFLRASVSLQTHFDILAQVARACGIPSLELQHGLENLGPGSYSKRHSAEYIAVYGPVVQDEFVAVGYPRERIPIVGSPRFDSYQKAADPSATDRSEGRKGMAVLCIGTLVGVESAQDEYDLEDYYLALARALEKVPGSSVVIKLRPGSAHEQFYLSTIERIFARVPHTIAQYESFPELFDSTDVVASYYSTTVLEALKFGKPTIVYSGEPREEAMIRYHFTRYAEAGGLLTAYTQEELEEAFRSLAGDTALRTRLAERANKAIKQFHLFDGGASGRIVELIERLARGQNRRPSP</sequence>
<dbReference type="AlphaFoldDB" id="A0A1F6DJ31"/>
<dbReference type="STRING" id="1798495.A3C19_01750"/>
<dbReference type="EMBL" id="MFLI01000020">
    <property type="protein sequence ID" value="OGG61459.1"/>
    <property type="molecule type" value="Genomic_DNA"/>
</dbReference>
<evidence type="ECO:0000313" key="2">
    <source>
        <dbReference type="Proteomes" id="UP000178532"/>
    </source>
</evidence>
<dbReference type="Proteomes" id="UP000178532">
    <property type="component" value="Unassembled WGS sequence"/>
</dbReference>
<protein>
    <submittedName>
        <fullName evidence="1">Uncharacterized protein</fullName>
    </submittedName>
</protein>
<gene>
    <name evidence="1" type="ORF">A3C19_01750</name>
</gene>
<name>A0A1F6DJ31_9BACT</name>
<proteinExistence type="predicted"/>
<dbReference type="SUPFAM" id="SSF53756">
    <property type="entry name" value="UDP-Glycosyltransferase/glycogen phosphorylase"/>
    <property type="match status" value="1"/>
</dbReference>
<accession>A0A1F6DJ31</accession>
<evidence type="ECO:0000313" key="1">
    <source>
        <dbReference type="EMBL" id="OGG61459.1"/>
    </source>
</evidence>
<dbReference type="Gene3D" id="3.40.50.12580">
    <property type="match status" value="1"/>
</dbReference>